<dbReference type="EnsemblMetazoa" id="AMAM004209-RA">
    <property type="protein sequence ID" value="AMAM004209-PA"/>
    <property type="gene ID" value="AMAM004209"/>
</dbReference>
<dbReference type="VEuPathDB" id="VectorBase:AMAM004209"/>
<dbReference type="Proteomes" id="UP000075901">
    <property type="component" value="Unassembled WGS sequence"/>
</dbReference>
<evidence type="ECO:0000313" key="1">
    <source>
        <dbReference type="EnsemblMetazoa" id="AMAM004209-PA"/>
    </source>
</evidence>
<proteinExistence type="predicted"/>
<organism evidence="1 2">
    <name type="scientific">Anopheles maculatus</name>
    <dbReference type="NCBI Taxonomy" id="74869"/>
    <lineage>
        <taxon>Eukaryota</taxon>
        <taxon>Metazoa</taxon>
        <taxon>Ecdysozoa</taxon>
        <taxon>Arthropoda</taxon>
        <taxon>Hexapoda</taxon>
        <taxon>Insecta</taxon>
        <taxon>Pterygota</taxon>
        <taxon>Neoptera</taxon>
        <taxon>Endopterygota</taxon>
        <taxon>Diptera</taxon>
        <taxon>Nematocera</taxon>
        <taxon>Culicoidea</taxon>
        <taxon>Culicidae</taxon>
        <taxon>Anophelinae</taxon>
        <taxon>Anopheles</taxon>
        <taxon>Anopheles maculatus group</taxon>
    </lineage>
</organism>
<keyword evidence="2" id="KW-1185">Reference proteome</keyword>
<name>A0A182SCT7_9DIPT</name>
<reference evidence="1" key="2">
    <citation type="submission" date="2020-05" db="UniProtKB">
        <authorList>
            <consortium name="EnsemblMetazoa"/>
        </authorList>
    </citation>
    <scope>IDENTIFICATION</scope>
    <source>
        <strain evidence="1">maculatus3</strain>
    </source>
</reference>
<evidence type="ECO:0000313" key="2">
    <source>
        <dbReference type="Proteomes" id="UP000075901"/>
    </source>
</evidence>
<reference evidence="2" key="1">
    <citation type="submission" date="2013-09" db="EMBL/GenBank/DDBJ databases">
        <title>The Genome Sequence of Anopheles maculatus species B.</title>
        <authorList>
            <consortium name="The Broad Institute Genomics Platform"/>
            <person name="Neafsey D.E."/>
            <person name="Besansky N."/>
            <person name="Howell P."/>
            <person name="Walton C."/>
            <person name="Young S.K."/>
            <person name="Zeng Q."/>
            <person name="Gargeya S."/>
            <person name="Fitzgerald M."/>
            <person name="Haas B."/>
            <person name="Abouelleil A."/>
            <person name="Allen A.W."/>
            <person name="Alvarado L."/>
            <person name="Arachchi H.M."/>
            <person name="Berlin A.M."/>
            <person name="Chapman S.B."/>
            <person name="Gainer-Dewar J."/>
            <person name="Goldberg J."/>
            <person name="Griggs A."/>
            <person name="Gujja S."/>
            <person name="Hansen M."/>
            <person name="Howarth C."/>
            <person name="Imamovic A."/>
            <person name="Ireland A."/>
            <person name="Larimer J."/>
            <person name="McCowan C."/>
            <person name="Murphy C."/>
            <person name="Pearson M."/>
            <person name="Poon T.W."/>
            <person name="Priest M."/>
            <person name="Roberts A."/>
            <person name="Saif S."/>
            <person name="Shea T."/>
            <person name="Sisk P."/>
            <person name="Sykes S."/>
            <person name="Wortman J."/>
            <person name="Nusbaum C."/>
            <person name="Birren B."/>
        </authorList>
    </citation>
    <scope>NUCLEOTIDE SEQUENCE [LARGE SCALE GENOMIC DNA]</scope>
    <source>
        <strain evidence="2">maculatus3</strain>
    </source>
</reference>
<protein>
    <submittedName>
        <fullName evidence="1">Uncharacterized protein</fullName>
    </submittedName>
</protein>
<dbReference type="AlphaFoldDB" id="A0A182SCT7"/>
<sequence>MRRVVQCQFVIQRMWDQCDGYTKSKRKVVILKRTAAVGAGGGGGSMGEAGSGTGVGGSVGKKIKTITVTTSEPALLVEESDIPMLTRGGEMRLRQSERQQQNVMIDTSDV</sequence>
<accession>A0A182SCT7</accession>